<protein>
    <submittedName>
        <fullName evidence="2">Uncharacterized protein</fullName>
    </submittedName>
</protein>
<keyword evidence="1" id="KW-1133">Transmembrane helix</keyword>
<evidence type="ECO:0000256" key="1">
    <source>
        <dbReference type="SAM" id="Phobius"/>
    </source>
</evidence>
<sequence>MILKLKLTISYSWSQFFLYCLGSSSFYFIFHYVKILNCFSPYSFFIMFMNNPVPMLPFRHLQSNSLCDVFFFFLVFLRF</sequence>
<accession>A0A2P2PC37</accession>
<organism evidence="2">
    <name type="scientific">Rhizophora mucronata</name>
    <name type="common">Asiatic mangrove</name>
    <dbReference type="NCBI Taxonomy" id="61149"/>
    <lineage>
        <taxon>Eukaryota</taxon>
        <taxon>Viridiplantae</taxon>
        <taxon>Streptophyta</taxon>
        <taxon>Embryophyta</taxon>
        <taxon>Tracheophyta</taxon>
        <taxon>Spermatophyta</taxon>
        <taxon>Magnoliopsida</taxon>
        <taxon>eudicotyledons</taxon>
        <taxon>Gunneridae</taxon>
        <taxon>Pentapetalae</taxon>
        <taxon>rosids</taxon>
        <taxon>fabids</taxon>
        <taxon>Malpighiales</taxon>
        <taxon>Rhizophoraceae</taxon>
        <taxon>Rhizophora</taxon>
    </lineage>
</organism>
<feature type="transmembrane region" description="Helical" evidence="1">
    <location>
        <begin position="16"/>
        <end position="36"/>
    </location>
</feature>
<keyword evidence="1" id="KW-0472">Membrane</keyword>
<dbReference type="AlphaFoldDB" id="A0A2P2PC37"/>
<proteinExistence type="predicted"/>
<evidence type="ECO:0000313" key="2">
    <source>
        <dbReference type="EMBL" id="MBX52316.1"/>
    </source>
</evidence>
<keyword evidence="1" id="KW-0812">Transmembrane</keyword>
<reference evidence="2" key="1">
    <citation type="submission" date="2018-02" db="EMBL/GenBank/DDBJ databases">
        <title>Rhizophora mucronata_Transcriptome.</title>
        <authorList>
            <person name="Meera S.P."/>
            <person name="Sreeshan A."/>
            <person name="Augustine A."/>
        </authorList>
    </citation>
    <scope>NUCLEOTIDE SEQUENCE</scope>
    <source>
        <tissue evidence="2">Leaf</tissue>
    </source>
</reference>
<feature type="transmembrane region" description="Helical" evidence="1">
    <location>
        <begin position="56"/>
        <end position="77"/>
    </location>
</feature>
<dbReference type="EMBL" id="GGEC01071832">
    <property type="protein sequence ID" value="MBX52316.1"/>
    <property type="molecule type" value="Transcribed_RNA"/>
</dbReference>
<name>A0A2P2PC37_RHIMU</name>